<reference evidence="2 6" key="3">
    <citation type="journal article" date="2020" name="Int. J. Nanomedicine">
        <title>Consequences Of Long-Term Bacteria's Exposure To Silver Nanoformulations With Different PhysicoChemical Properties.</title>
        <authorList>
            <person name="Kedziora A."/>
            <person name="Wernecki M."/>
            <person name="Korzekwa K."/>
            <person name="Speruda M."/>
            <person name="Gerasymchuk Y."/>
            <person name="Lukowiak A."/>
            <person name="Bugla-Ploskonska G."/>
        </authorList>
    </citation>
    <scope>NUCLEOTIDE SEQUENCE [LARGE SCALE GENOMIC DNA]</scope>
    <source>
        <strain evidence="2 6">ATCC 11230</strain>
    </source>
</reference>
<dbReference type="Proteomes" id="UP000291778">
    <property type="component" value="Unassembled WGS sequence"/>
</dbReference>
<dbReference type="AlphaFoldDB" id="A0A330AQ64"/>
<dbReference type="EMBL" id="VOTT01000019">
    <property type="protein sequence ID" value="MPU47883.1"/>
    <property type="molecule type" value="Genomic_DNA"/>
</dbReference>
<evidence type="ECO:0000313" key="1">
    <source>
        <dbReference type="EMBL" id="MPU47883.1"/>
    </source>
</evidence>
<proteinExistence type="predicted"/>
<comment type="caution">
    <text evidence="2">The sequence shown here is derived from an EMBL/GenBank/DDBJ whole genome shotgun (WGS) entry which is preliminary data.</text>
</comment>
<dbReference type="Proteomes" id="UP000471490">
    <property type="component" value="Unassembled WGS sequence"/>
</dbReference>
<evidence type="ECO:0000313" key="4">
    <source>
        <dbReference type="Proteomes" id="UP000291778"/>
    </source>
</evidence>
<name>A0A330AQ64_ECOLX</name>
<accession>A0A330AQ64</accession>
<organism evidence="2 6">
    <name type="scientific">Escherichia coli</name>
    <dbReference type="NCBI Taxonomy" id="562"/>
    <lineage>
        <taxon>Bacteria</taxon>
        <taxon>Pseudomonadati</taxon>
        <taxon>Pseudomonadota</taxon>
        <taxon>Gammaproteobacteria</taxon>
        <taxon>Enterobacterales</taxon>
        <taxon>Enterobacteriaceae</taxon>
        <taxon>Escherichia</taxon>
    </lineage>
</organism>
<evidence type="ECO:0000313" key="5">
    <source>
        <dbReference type="Proteomes" id="UP000392867"/>
    </source>
</evidence>
<dbReference type="Proteomes" id="UP000392867">
    <property type="component" value="Unassembled WGS sequence"/>
</dbReference>
<gene>
    <name evidence="3" type="ORF">EWK56_12650</name>
    <name evidence="2" type="ORF">FPI65_28090</name>
    <name evidence="1" type="ORF">FVB16_03245</name>
</gene>
<evidence type="ECO:0000313" key="2">
    <source>
        <dbReference type="EMBL" id="NDR95040.1"/>
    </source>
</evidence>
<reference evidence="1 5" key="2">
    <citation type="submission" date="2019-08" db="EMBL/GenBank/DDBJ databases">
        <title>Identification of Water Treatment Resistant and Multidrug Resistant Urinary Pathogenic Escherichia coli in Wastewater.</title>
        <authorList>
            <person name="Neumann N."/>
        </authorList>
    </citation>
    <scope>NUCLEOTIDE SEQUENCE [LARGE SCALE GENOMIC DNA]</scope>
    <source>
        <strain evidence="1 5">WU2356</strain>
    </source>
</reference>
<sequence>MRVCHARNHRFIDSIFFNCRTLRKTSDFKVKRLNVSYRRNGYGTSCIVKHALNDYHYQLVCAIDG</sequence>
<dbReference type="EMBL" id="VLTB01000476">
    <property type="protein sequence ID" value="NDR95040.1"/>
    <property type="molecule type" value="Genomic_DNA"/>
</dbReference>
<protein>
    <submittedName>
        <fullName evidence="2">Uncharacterized protein</fullName>
    </submittedName>
</protein>
<evidence type="ECO:0000313" key="6">
    <source>
        <dbReference type="Proteomes" id="UP000471490"/>
    </source>
</evidence>
<reference evidence="3 4" key="1">
    <citation type="submission" date="2019-02" db="EMBL/GenBank/DDBJ databases">
        <authorList>
            <person name="Slukin P."/>
            <person name="Fursova N."/>
            <person name="Ermolenko Z."/>
            <person name="Mayskaya N."/>
            <person name="Kislichkina A."/>
            <person name="Mukhina T."/>
            <person name="Sizova A."/>
            <person name="Bogun A."/>
        </authorList>
    </citation>
    <scope>NUCLEOTIDE SEQUENCE [LARGE SCALE GENOMIC DNA]</scope>
    <source>
        <strain evidence="3">SCPM-O-B-8431</strain>
        <strain evidence="4">SCPM-O-B-8431(U15)</strain>
    </source>
</reference>
<evidence type="ECO:0000313" key="3">
    <source>
        <dbReference type="EMBL" id="RYL81726.1"/>
    </source>
</evidence>
<dbReference type="EMBL" id="SERV01000008">
    <property type="protein sequence ID" value="RYL81726.1"/>
    <property type="molecule type" value="Genomic_DNA"/>
</dbReference>